<dbReference type="PANTHER" id="PTHR24369">
    <property type="entry name" value="ANTIGEN BSP, PUTATIVE-RELATED"/>
    <property type="match status" value="1"/>
</dbReference>
<keyword evidence="1" id="KW-0433">Leucine-rich repeat</keyword>
<protein>
    <submittedName>
        <fullName evidence="4">NT-3 growth factor receptor-like protein</fullName>
    </submittedName>
</protein>
<accession>A0A443QG20</accession>
<dbReference type="InterPro" id="IPR032675">
    <property type="entry name" value="LRR_dom_sf"/>
</dbReference>
<dbReference type="PANTHER" id="PTHR24369:SF210">
    <property type="entry name" value="CHAOPTIN-RELATED"/>
    <property type="match status" value="1"/>
</dbReference>
<evidence type="ECO:0000256" key="2">
    <source>
        <dbReference type="ARBA" id="ARBA00022729"/>
    </source>
</evidence>
<keyword evidence="5" id="KW-1185">Reference proteome</keyword>
<dbReference type="SUPFAM" id="SSF52058">
    <property type="entry name" value="L domain-like"/>
    <property type="match status" value="1"/>
</dbReference>
<dbReference type="Proteomes" id="UP000285301">
    <property type="component" value="Unassembled WGS sequence"/>
</dbReference>
<comment type="caution">
    <text evidence="4">The sequence shown here is derived from an EMBL/GenBank/DDBJ whole genome shotgun (WGS) entry which is preliminary data.</text>
</comment>
<dbReference type="Pfam" id="PF13855">
    <property type="entry name" value="LRR_8"/>
    <property type="match status" value="1"/>
</dbReference>
<sequence>MNIIENQENFIILEEKALQMYPEVTKLTITNTGLKHIDENAFRNTKLKEIDLKNNRIKILPWKVFHGNKIVEINIEGNPLTCDCNSKWIQHKMKNFEAFLGPFGDEITCFDYKNNRTERLYNVTIDGCGRENNA</sequence>
<dbReference type="EMBL" id="NCKU01008342">
    <property type="protein sequence ID" value="RWS01971.1"/>
    <property type="molecule type" value="Genomic_DNA"/>
</dbReference>
<dbReference type="InterPro" id="IPR050541">
    <property type="entry name" value="LRR_TM_domain-containing"/>
</dbReference>
<dbReference type="GO" id="GO:0005886">
    <property type="term" value="C:plasma membrane"/>
    <property type="evidence" value="ECO:0007669"/>
    <property type="project" value="TreeGrafter"/>
</dbReference>
<organism evidence="4 5">
    <name type="scientific">Dinothrombium tinctorium</name>
    <dbReference type="NCBI Taxonomy" id="1965070"/>
    <lineage>
        <taxon>Eukaryota</taxon>
        <taxon>Metazoa</taxon>
        <taxon>Ecdysozoa</taxon>
        <taxon>Arthropoda</taxon>
        <taxon>Chelicerata</taxon>
        <taxon>Arachnida</taxon>
        <taxon>Acari</taxon>
        <taxon>Acariformes</taxon>
        <taxon>Trombidiformes</taxon>
        <taxon>Prostigmata</taxon>
        <taxon>Anystina</taxon>
        <taxon>Parasitengona</taxon>
        <taxon>Trombidioidea</taxon>
        <taxon>Trombidiidae</taxon>
        <taxon>Dinothrombium</taxon>
    </lineage>
</organism>
<reference evidence="4 5" key="1">
    <citation type="journal article" date="2018" name="Gigascience">
        <title>Genomes of trombidid mites reveal novel predicted allergens and laterally-transferred genes associated with secondary metabolism.</title>
        <authorList>
            <person name="Dong X."/>
            <person name="Chaisiri K."/>
            <person name="Xia D."/>
            <person name="Armstrong S.D."/>
            <person name="Fang Y."/>
            <person name="Donnelly M.J."/>
            <person name="Kadowaki T."/>
            <person name="McGarry J.W."/>
            <person name="Darby A.C."/>
            <person name="Makepeace B.L."/>
        </authorList>
    </citation>
    <scope>NUCLEOTIDE SEQUENCE [LARGE SCALE GENOMIC DNA]</scope>
    <source>
        <strain evidence="4">UoL-WK</strain>
    </source>
</reference>
<dbReference type="AlphaFoldDB" id="A0A443QG20"/>
<dbReference type="Gene3D" id="3.80.10.10">
    <property type="entry name" value="Ribonuclease Inhibitor"/>
    <property type="match status" value="1"/>
</dbReference>
<evidence type="ECO:0000313" key="4">
    <source>
        <dbReference type="EMBL" id="RWS01971.1"/>
    </source>
</evidence>
<proteinExistence type="predicted"/>
<evidence type="ECO:0000256" key="3">
    <source>
        <dbReference type="ARBA" id="ARBA00022737"/>
    </source>
</evidence>
<dbReference type="STRING" id="1965070.A0A443QG20"/>
<keyword evidence="4" id="KW-0675">Receptor</keyword>
<keyword evidence="2" id="KW-0732">Signal</keyword>
<dbReference type="InterPro" id="IPR001611">
    <property type="entry name" value="Leu-rich_rpt"/>
</dbReference>
<evidence type="ECO:0000313" key="5">
    <source>
        <dbReference type="Proteomes" id="UP000285301"/>
    </source>
</evidence>
<gene>
    <name evidence="4" type="ORF">B4U79_18532</name>
</gene>
<name>A0A443QG20_9ACAR</name>
<keyword evidence="3" id="KW-0677">Repeat</keyword>
<dbReference type="OrthoDB" id="10005095at2759"/>
<evidence type="ECO:0000256" key="1">
    <source>
        <dbReference type="ARBA" id="ARBA00022614"/>
    </source>
</evidence>